<dbReference type="STRING" id="559304.G8YED8"/>
<proteinExistence type="predicted"/>
<dbReference type="EMBL" id="FO082051">
    <property type="protein sequence ID" value="CCE81537.1"/>
    <property type="molecule type" value="Genomic_DNA"/>
</dbReference>
<name>G8YED8_PICSO</name>
<feature type="region of interest" description="Disordered" evidence="4">
    <location>
        <begin position="1"/>
        <end position="232"/>
    </location>
</feature>
<reference evidence="5 6" key="1">
    <citation type="journal article" date="2012" name="G3 (Bethesda)">
        <title>Pichia sorbitophila, an interspecies yeast hybrid reveals early steps of genome resolution following polyploidization.</title>
        <authorList>
            <person name="Leh Louis V."/>
            <person name="Despons L."/>
            <person name="Friedrich A."/>
            <person name="Martin T."/>
            <person name="Durrens P."/>
            <person name="Casaregola S."/>
            <person name="Neuveglise C."/>
            <person name="Fairhead C."/>
            <person name="Marck C."/>
            <person name="Cruz J.A."/>
            <person name="Straub M.L."/>
            <person name="Kugler V."/>
            <person name="Sacerdot C."/>
            <person name="Uzunov Z."/>
            <person name="Thierry A."/>
            <person name="Weiss S."/>
            <person name="Bleykasten C."/>
            <person name="De Montigny J."/>
            <person name="Jacques N."/>
            <person name="Jung P."/>
            <person name="Lemaire M."/>
            <person name="Mallet S."/>
            <person name="Morel G."/>
            <person name="Richard G.F."/>
            <person name="Sarkar A."/>
            <person name="Savel G."/>
            <person name="Schacherer J."/>
            <person name="Seret M.L."/>
            <person name="Talla E."/>
            <person name="Samson G."/>
            <person name="Jubin C."/>
            <person name="Poulain J."/>
            <person name="Vacherie B."/>
            <person name="Barbe V."/>
            <person name="Pelletier E."/>
            <person name="Sherman D.J."/>
            <person name="Westhof E."/>
            <person name="Weissenbach J."/>
            <person name="Baret P.V."/>
            <person name="Wincker P."/>
            <person name="Gaillardin C."/>
            <person name="Dujon B."/>
            <person name="Souciet J.L."/>
        </authorList>
    </citation>
    <scope>NUCLEOTIDE SEQUENCE [LARGE SCALE GENOMIC DNA]</scope>
    <source>
        <strain evidence="6">ATCC MYA-4447 / BCRC 22081 / CBS 7064 / NBRC 10061 / NRRL Y-12695</strain>
    </source>
</reference>
<feature type="compositionally biased region" description="Basic residues" evidence="4">
    <location>
        <begin position="675"/>
        <end position="684"/>
    </location>
</feature>
<dbReference type="OMA" id="QVIEPMD"/>
<protein>
    <submittedName>
        <fullName evidence="5">Piso0_002196 protein</fullName>
    </submittedName>
</protein>
<dbReference type="InParanoid" id="G8YED8"/>
<feature type="compositionally biased region" description="Basic and acidic residues" evidence="4">
    <location>
        <begin position="147"/>
        <end position="163"/>
    </location>
</feature>
<feature type="compositionally biased region" description="Basic and acidic residues" evidence="4">
    <location>
        <begin position="23"/>
        <end position="35"/>
    </location>
</feature>
<dbReference type="OrthoDB" id="277439at2759"/>
<feature type="compositionally biased region" description="Basic and acidic residues" evidence="4">
    <location>
        <begin position="42"/>
        <end position="55"/>
    </location>
</feature>
<sequence>MARKNKSGSKKRSTNKALNAFEIAERAESRNRNEASDSEDELPVRDGVVDARKFLGDNADYDSEAELEDEEIDSDEALGSEDEYDVLNSKFSQTIRDKEKKKKIKSKKGRTSDSSSSDDNSEEEGYSSIDESEFVPLSVAFDLNGESSEKPSRNKGQRDVVLDDEHDESQSEESSSDEDMSDSDSEEEIFQDAESDNADVDLKSTLSYLSSKKKGKEKRTLINETAEENEHSVPTYGEKLSLKDMISAVDSNIARDAILIDTDKDSKALAAPPPKRVQERNERKAAYEIAKEEVSKWENTVQQNRQAEVLKFPLNPEHKADDSALTFKNIDKPSTDLEKKVQNILTTSSLADENKEATFEEIAVAKLSPSEMKKRTAELRLMRELMFREEARAKRIKKIKSKAFRRIKKKERLKNQQLVEGSDFESDNEEHDLKRARERMNLKHKTHSNWAKSMIKSGISKDASSREELEEMLRKGEALRSKQLGYNEGEQSDNSASDIEQEYQNDKNNAEHEEEVRSSLGKGLMSMDFMKAAEERQKQQNINDLSEIANMDDLEGEETHTSIHSSANQGRRVYTPSSSSLKSAMSKVDQQISKEKSDDNAKSLENKMSKQFSSKENAKSSKEKKSKKNVQSTQDKLENTDDTSVNPWLSGDIDSTHRSNKVVNVNKDSSDSSKAAHRISKKSQKGSGSKSSHGILINSNEYLDMNAAESINDEDGESNTFTQKDLVKEAFAGDDVVSEFQAEKRSVALEEGDKEVDLTLPGWGDWAGVNKKPKKRKIVKKIDGVVQSDKRRDNNLKNVIINEKVNKKNLKYQSSGVPYPFESREQYERTLRMPIGQEWTSRETHQKLTMPRVIVKQGTVIDPLKAPFK</sequence>
<evidence type="ECO:0000256" key="2">
    <source>
        <dbReference type="ARBA" id="ARBA00022553"/>
    </source>
</evidence>
<dbReference type="Proteomes" id="UP000005222">
    <property type="component" value="Chromosome I"/>
</dbReference>
<dbReference type="GO" id="GO:0032040">
    <property type="term" value="C:small-subunit processome"/>
    <property type="evidence" value="ECO:0007669"/>
    <property type="project" value="InterPro"/>
</dbReference>
<feature type="compositionally biased region" description="Basic and acidic residues" evidence="4">
    <location>
        <begin position="463"/>
        <end position="480"/>
    </location>
</feature>
<feature type="compositionally biased region" description="Acidic residues" evidence="4">
    <location>
        <begin position="59"/>
        <end position="85"/>
    </location>
</feature>
<comment type="subcellular location">
    <subcellularLocation>
        <location evidence="1">Nucleus</location>
        <location evidence="1">Nucleolus</location>
    </subcellularLocation>
</comment>
<feature type="compositionally biased region" description="Basic and acidic residues" evidence="4">
    <location>
        <begin position="592"/>
        <end position="608"/>
    </location>
</feature>
<dbReference type="eggNOG" id="KOG2172">
    <property type="taxonomic scope" value="Eukaryota"/>
</dbReference>
<feature type="compositionally biased region" description="Low complexity" evidence="4">
    <location>
        <begin position="577"/>
        <end position="586"/>
    </location>
</feature>
<organism evidence="5 6">
    <name type="scientific">Pichia sorbitophila (strain ATCC MYA-4447 / BCRC 22081 / CBS 7064 / NBRC 10061 / NRRL Y-12695)</name>
    <name type="common">Hybrid yeast</name>
    <dbReference type="NCBI Taxonomy" id="559304"/>
    <lineage>
        <taxon>Eukaryota</taxon>
        <taxon>Fungi</taxon>
        <taxon>Dikarya</taxon>
        <taxon>Ascomycota</taxon>
        <taxon>Saccharomycotina</taxon>
        <taxon>Pichiomycetes</taxon>
        <taxon>Debaryomycetaceae</taxon>
        <taxon>Millerozyma</taxon>
    </lineage>
</organism>
<feature type="compositionally biased region" description="Basic residues" evidence="4">
    <location>
        <begin position="99"/>
        <end position="109"/>
    </location>
</feature>
<evidence type="ECO:0000313" key="6">
    <source>
        <dbReference type="Proteomes" id="UP000005222"/>
    </source>
</evidence>
<evidence type="ECO:0000313" key="5">
    <source>
        <dbReference type="EMBL" id="CCE81537.1"/>
    </source>
</evidence>
<evidence type="ECO:0000256" key="3">
    <source>
        <dbReference type="ARBA" id="ARBA00023242"/>
    </source>
</evidence>
<dbReference type="PANTHER" id="PTHR14150">
    <property type="entry name" value="U3 SMALL NUCLEOLAR RNA-ASSOCIATED PROTEIN 14"/>
    <property type="match status" value="1"/>
</dbReference>
<keyword evidence="6" id="KW-1185">Reference proteome</keyword>
<feature type="compositionally biased region" description="Acidic residues" evidence="4">
    <location>
        <begin position="119"/>
        <end position="133"/>
    </location>
</feature>
<gene>
    <name evidence="5" type="primary">Piso0_002196</name>
    <name evidence="5" type="ORF">GNLVRS01_PISO0I04958g</name>
</gene>
<dbReference type="FunCoup" id="G8YED8">
    <property type="interactions" value="1354"/>
</dbReference>
<feature type="compositionally biased region" description="Basic residues" evidence="4">
    <location>
        <begin position="1"/>
        <end position="14"/>
    </location>
</feature>
<keyword evidence="2" id="KW-0597">Phosphoprotein</keyword>
<dbReference type="GO" id="GO:0006364">
    <property type="term" value="P:rRNA processing"/>
    <property type="evidence" value="ECO:0007669"/>
    <property type="project" value="InterPro"/>
</dbReference>
<dbReference type="AlphaFoldDB" id="G8YED8"/>
<dbReference type="InterPro" id="IPR006709">
    <property type="entry name" value="SSU_processome_Utp14"/>
</dbReference>
<feature type="region of interest" description="Disordered" evidence="4">
    <location>
        <begin position="439"/>
        <end position="695"/>
    </location>
</feature>
<dbReference type="HOGENOM" id="CLU_003783_0_2_1"/>
<feature type="compositionally biased region" description="Acidic residues" evidence="4">
    <location>
        <begin position="164"/>
        <end position="199"/>
    </location>
</feature>
<keyword evidence="3" id="KW-0539">Nucleus</keyword>
<accession>G8YED8</accession>
<dbReference type="Pfam" id="PF04615">
    <property type="entry name" value="Utp14"/>
    <property type="match status" value="1"/>
</dbReference>
<evidence type="ECO:0000256" key="1">
    <source>
        <dbReference type="ARBA" id="ARBA00004604"/>
    </source>
</evidence>
<evidence type="ECO:0000256" key="4">
    <source>
        <dbReference type="SAM" id="MobiDB-lite"/>
    </source>
</evidence>
<feature type="compositionally biased region" description="Basic and acidic residues" evidence="4">
    <location>
        <begin position="504"/>
        <end position="517"/>
    </location>
</feature>
<dbReference type="PANTHER" id="PTHR14150:SF12">
    <property type="entry name" value="U3 SMALL NUCLEOLAR RNA-ASSOCIATED PROTEIN 14 HOMOLOG A"/>
    <property type="match status" value="1"/>
</dbReference>